<feature type="transmembrane region" description="Helical" evidence="4">
    <location>
        <begin position="87"/>
        <end position="105"/>
    </location>
</feature>
<feature type="transmembrane region" description="Helical" evidence="4">
    <location>
        <begin position="260"/>
        <end position="278"/>
    </location>
</feature>
<feature type="transmembrane region" description="Helical" evidence="4">
    <location>
        <begin position="59"/>
        <end position="80"/>
    </location>
</feature>
<organism evidence="6 7">
    <name type="scientific">Mesorhizobium retamae</name>
    <dbReference type="NCBI Taxonomy" id="2912854"/>
    <lineage>
        <taxon>Bacteria</taxon>
        <taxon>Pseudomonadati</taxon>
        <taxon>Pseudomonadota</taxon>
        <taxon>Alphaproteobacteria</taxon>
        <taxon>Hyphomicrobiales</taxon>
        <taxon>Phyllobacteriaceae</taxon>
        <taxon>Mesorhizobium</taxon>
    </lineage>
</organism>
<dbReference type="InterPro" id="IPR036259">
    <property type="entry name" value="MFS_trans_sf"/>
</dbReference>
<dbReference type="Pfam" id="PF07690">
    <property type="entry name" value="MFS_1"/>
    <property type="match status" value="1"/>
</dbReference>
<dbReference type="Gene3D" id="1.20.1250.20">
    <property type="entry name" value="MFS general substrate transporter like domains"/>
    <property type="match status" value="1"/>
</dbReference>
<evidence type="ECO:0000256" key="3">
    <source>
        <dbReference type="ARBA" id="ARBA00023136"/>
    </source>
</evidence>
<evidence type="ECO:0000256" key="1">
    <source>
        <dbReference type="ARBA" id="ARBA00022692"/>
    </source>
</evidence>
<dbReference type="EMBL" id="JAKREW010000008">
    <property type="protein sequence ID" value="MCG7505540.1"/>
    <property type="molecule type" value="Genomic_DNA"/>
</dbReference>
<sequence length="409" mass="42381">MSCDITDAASGISRPDSITGWQVFLFAVAVGVIVTNLFAPQTLVGMIGPTLGFEAGTGGLVAMATLLGYAAGLFFLVPLADLLENRTLVLQMLGCAVLAATAAAFAPSAALLMVVLFALGAACSAIQILVPIAASMAEPERRGRVIGDVMSGLMIGILLARPAASMIADTFGWRAFYATSAAVMTLLAVVLAMRLPLRRPLGDTGYPALVASLWHLLRSEPELRRHSFTASLSMAAFSLFWTSVALRLAEPPFGLGQRGIALFALAGAGGAVVTPLFGRAGDRGWTRTGTIFSHCLMVLAFAISAWAGFARSGSGSWLLPLLLLGTSAIILDVGVTGDQTLGRRVINLLQPEARGRLNGLFVGLFFLGGAAGSAVAGVAWAWGGWLTVCVIGTAIAVVALLADCVFRTQ</sequence>
<evidence type="ECO:0000256" key="4">
    <source>
        <dbReference type="SAM" id="Phobius"/>
    </source>
</evidence>
<dbReference type="InterPro" id="IPR020846">
    <property type="entry name" value="MFS_dom"/>
</dbReference>
<dbReference type="InterPro" id="IPR011701">
    <property type="entry name" value="MFS"/>
</dbReference>
<feature type="transmembrane region" description="Helical" evidence="4">
    <location>
        <begin position="228"/>
        <end position="248"/>
    </location>
</feature>
<feature type="domain" description="Major facilitator superfamily (MFS) profile" evidence="5">
    <location>
        <begin position="15"/>
        <end position="409"/>
    </location>
</feature>
<keyword evidence="7" id="KW-1185">Reference proteome</keyword>
<protein>
    <submittedName>
        <fullName evidence="6">MFS transporter</fullName>
    </submittedName>
</protein>
<comment type="caution">
    <text evidence="6">The sequence shown here is derived from an EMBL/GenBank/DDBJ whole genome shotgun (WGS) entry which is preliminary data.</text>
</comment>
<dbReference type="SUPFAM" id="SSF103473">
    <property type="entry name" value="MFS general substrate transporter"/>
    <property type="match status" value="1"/>
</dbReference>
<name>A0ABS9QDP8_9HYPH</name>
<evidence type="ECO:0000259" key="5">
    <source>
        <dbReference type="PROSITE" id="PS50850"/>
    </source>
</evidence>
<reference evidence="6 7" key="1">
    <citation type="submission" date="2022-02" db="EMBL/GenBank/DDBJ databases">
        <title>Draft genome sequence of Mezorhizobium retamae strain IRAMC:0171 isolated from Retama raetam nodules.</title>
        <authorList>
            <person name="Bengaied R."/>
            <person name="Sbissi I."/>
            <person name="Huber K."/>
            <person name="Ghodbane F."/>
            <person name="Nouioui I."/>
            <person name="Tarhouni M."/>
            <person name="Gtari M."/>
        </authorList>
    </citation>
    <scope>NUCLEOTIDE SEQUENCE [LARGE SCALE GENOMIC DNA]</scope>
    <source>
        <strain evidence="6 7">IRAMC:0171</strain>
    </source>
</reference>
<feature type="transmembrane region" description="Helical" evidence="4">
    <location>
        <begin position="175"/>
        <end position="193"/>
    </location>
</feature>
<evidence type="ECO:0000313" key="6">
    <source>
        <dbReference type="EMBL" id="MCG7505540.1"/>
    </source>
</evidence>
<keyword evidence="1 4" id="KW-0812">Transmembrane</keyword>
<feature type="transmembrane region" description="Helical" evidence="4">
    <location>
        <begin position="385"/>
        <end position="406"/>
    </location>
</feature>
<accession>A0ABS9QDP8</accession>
<feature type="transmembrane region" description="Helical" evidence="4">
    <location>
        <begin position="357"/>
        <end position="379"/>
    </location>
</feature>
<gene>
    <name evidence="6" type="ORF">L4923_11010</name>
</gene>
<dbReference type="PANTHER" id="PTHR42910">
    <property type="entry name" value="TRANSPORTER SCO4007-RELATED"/>
    <property type="match status" value="1"/>
</dbReference>
<feature type="transmembrane region" description="Helical" evidence="4">
    <location>
        <begin position="21"/>
        <end position="39"/>
    </location>
</feature>
<dbReference type="CDD" id="cd17324">
    <property type="entry name" value="MFS_NepI_like"/>
    <property type="match status" value="1"/>
</dbReference>
<feature type="transmembrane region" description="Helical" evidence="4">
    <location>
        <begin position="290"/>
        <end position="309"/>
    </location>
</feature>
<dbReference type="PROSITE" id="PS50850">
    <property type="entry name" value="MFS"/>
    <property type="match status" value="1"/>
</dbReference>
<feature type="transmembrane region" description="Helical" evidence="4">
    <location>
        <begin position="111"/>
        <end position="133"/>
    </location>
</feature>
<evidence type="ECO:0000256" key="2">
    <source>
        <dbReference type="ARBA" id="ARBA00022989"/>
    </source>
</evidence>
<feature type="transmembrane region" description="Helical" evidence="4">
    <location>
        <begin position="145"/>
        <end position="163"/>
    </location>
</feature>
<keyword evidence="3 4" id="KW-0472">Membrane</keyword>
<dbReference type="Proteomes" id="UP001201701">
    <property type="component" value="Unassembled WGS sequence"/>
</dbReference>
<feature type="transmembrane region" description="Helical" evidence="4">
    <location>
        <begin position="315"/>
        <end position="336"/>
    </location>
</feature>
<dbReference type="PANTHER" id="PTHR42910:SF1">
    <property type="entry name" value="MAJOR FACILITATOR SUPERFAMILY (MFS) PROFILE DOMAIN-CONTAINING PROTEIN"/>
    <property type="match status" value="1"/>
</dbReference>
<proteinExistence type="predicted"/>
<evidence type="ECO:0000313" key="7">
    <source>
        <dbReference type="Proteomes" id="UP001201701"/>
    </source>
</evidence>
<keyword evidence="2 4" id="KW-1133">Transmembrane helix</keyword>
<dbReference type="RefSeq" id="WP_239364788.1">
    <property type="nucleotide sequence ID" value="NZ_JAKREW010000008.1"/>
</dbReference>